<dbReference type="SUPFAM" id="SSF48024">
    <property type="entry name" value="N-terminal domain of DnaB helicase"/>
    <property type="match status" value="1"/>
</dbReference>
<comment type="caution">
    <text evidence="4">The sequence shown here is derived from an EMBL/GenBank/DDBJ whole genome shotgun (WGS) entry which is preliminary data.</text>
</comment>
<evidence type="ECO:0000313" key="4">
    <source>
        <dbReference type="EMBL" id="GAF71132.1"/>
    </source>
</evidence>
<accession>X0S5C8</accession>
<sequence>MADEKLPPHDIEAEEAVIGSLLIDPDAILKIAASLKPEDFFSETNRVIYQACLSIYQRPNEVINHITVAHELMREDKLEQIG</sequence>
<proteinExistence type="predicted"/>
<dbReference type="GO" id="GO:0003678">
    <property type="term" value="F:DNA helicase activity"/>
    <property type="evidence" value="ECO:0007669"/>
    <property type="project" value="InterPro"/>
</dbReference>
<name>X0S5C8_9ZZZZ</name>
<evidence type="ECO:0000256" key="2">
    <source>
        <dbReference type="ARBA" id="ARBA00023125"/>
    </source>
</evidence>
<dbReference type="InterPro" id="IPR016136">
    <property type="entry name" value="DNA_helicase_N/primase_C"/>
</dbReference>
<evidence type="ECO:0000259" key="3">
    <source>
        <dbReference type="Pfam" id="PF00772"/>
    </source>
</evidence>
<dbReference type="GO" id="GO:0006260">
    <property type="term" value="P:DNA replication"/>
    <property type="evidence" value="ECO:0007669"/>
    <property type="project" value="UniProtKB-KW"/>
</dbReference>
<dbReference type="EMBL" id="BARS01003979">
    <property type="protein sequence ID" value="GAF71132.1"/>
    <property type="molecule type" value="Genomic_DNA"/>
</dbReference>
<keyword evidence="1" id="KW-0235">DNA replication</keyword>
<dbReference type="InterPro" id="IPR036185">
    <property type="entry name" value="DNA_heli_DnaB-like_N_sf"/>
</dbReference>
<protein>
    <recommendedName>
        <fullName evidence="3">DNA helicase DnaB-like N-terminal domain-containing protein</fullName>
    </recommendedName>
</protein>
<dbReference type="PANTHER" id="PTHR30153:SF2">
    <property type="entry name" value="REPLICATIVE DNA HELICASE"/>
    <property type="match status" value="1"/>
</dbReference>
<feature type="domain" description="DNA helicase DnaB-like N-terminal" evidence="3">
    <location>
        <begin position="7"/>
        <end position="82"/>
    </location>
</feature>
<keyword evidence="2" id="KW-0238">DNA-binding</keyword>
<dbReference type="AlphaFoldDB" id="X0S5C8"/>
<dbReference type="Gene3D" id="1.10.860.10">
    <property type="entry name" value="DNAb Helicase, Chain A"/>
    <property type="match status" value="1"/>
</dbReference>
<dbReference type="PANTHER" id="PTHR30153">
    <property type="entry name" value="REPLICATIVE DNA HELICASE DNAB"/>
    <property type="match status" value="1"/>
</dbReference>
<dbReference type="GO" id="GO:0005829">
    <property type="term" value="C:cytosol"/>
    <property type="evidence" value="ECO:0007669"/>
    <property type="project" value="TreeGrafter"/>
</dbReference>
<dbReference type="InterPro" id="IPR007693">
    <property type="entry name" value="DNA_helicase_DnaB-like_N"/>
</dbReference>
<gene>
    <name evidence="4" type="ORF">S01H1_07748</name>
</gene>
<organism evidence="4">
    <name type="scientific">marine sediment metagenome</name>
    <dbReference type="NCBI Taxonomy" id="412755"/>
    <lineage>
        <taxon>unclassified sequences</taxon>
        <taxon>metagenomes</taxon>
        <taxon>ecological metagenomes</taxon>
    </lineage>
</organism>
<dbReference type="GO" id="GO:0003677">
    <property type="term" value="F:DNA binding"/>
    <property type="evidence" value="ECO:0007669"/>
    <property type="project" value="UniProtKB-KW"/>
</dbReference>
<reference evidence="4" key="1">
    <citation type="journal article" date="2014" name="Front. Microbiol.">
        <title>High frequency of phylogenetically diverse reductive dehalogenase-homologous genes in deep subseafloor sedimentary metagenomes.</title>
        <authorList>
            <person name="Kawai M."/>
            <person name="Futagami T."/>
            <person name="Toyoda A."/>
            <person name="Takaki Y."/>
            <person name="Nishi S."/>
            <person name="Hori S."/>
            <person name="Arai W."/>
            <person name="Tsubouchi T."/>
            <person name="Morono Y."/>
            <person name="Uchiyama I."/>
            <person name="Ito T."/>
            <person name="Fujiyama A."/>
            <person name="Inagaki F."/>
            <person name="Takami H."/>
        </authorList>
    </citation>
    <scope>NUCLEOTIDE SEQUENCE</scope>
    <source>
        <strain evidence="4">Expedition CK06-06</strain>
    </source>
</reference>
<evidence type="ECO:0000256" key="1">
    <source>
        <dbReference type="ARBA" id="ARBA00022705"/>
    </source>
</evidence>
<dbReference type="Pfam" id="PF00772">
    <property type="entry name" value="DnaB"/>
    <property type="match status" value="1"/>
</dbReference>
<dbReference type="GO" id="GO:0005524">
    <property type="term" value="F:ATP binding"/>
    <property type="evidence" value="ECO:0007669"/>
    <property type="project" value="InterPro"/>
</dbReference>
<feature type="non-terminal residue" evidence="4">
    <location>
        <position position="82"/>
    </location>
</feature>